<proteinExistence type="inferred from homology"/>
<keyword evidence="18" id="KW-0964">Secreted</keyword>
<keyword evidence="21" id="KW-1185">Reference proteome</keyword>
<feature type="disulfide bond" evidence="17">
    <location>
        <begin position="122"/>
        <end position="330"/>
    </location>
</feature>
<evidence type="ECO:0000313" key="21">
    <source>
        <dbReference type="Proteomes" id="UP001341281"/>
    </source>
</evidence>
<feature type="domain" description="Plant heme peroxidase family profile" evidence="19">
    <location>
        <begin position="26"/>
        <end position="334"/>
    </location>
</feature>
<dbReference type="PANTHER" id="PTHR31388">
    <property type="entry name" value="PEROXIDASE 72-RELATED"/>
    <property type="match status" value="1"/>
</dbReference>
<dbReference type="PRINTS" id="PR00458">
    <property type="entry name" value="PEROXIDASE"/>
</dbReference>
<feature type="binding site" description="axial binding residue" evidence="15">
    <location>
        <position position="193"/>
    </location>
    <ligand>
        <name>heme b</name>
        <dbReference type="ChEBI" id="CHEBI:60344"/>
    </ligand>
    <ligandPart>
        <name>Fe</name>
        <dbReference type="ChEBI" id="CHEBI:18248"/>
    </ligandPart>
</feature>
<keyword evidence="5 15" id="KW-0479">Metal-binding</keyword>
<keyword evidence="6 15" id="KW-0106">Calcium</keyword>
<evidence type="ECO:0000256" key="6">
    <source>
        <dbReference type="ARBA" id="ARBA00022837"/>
    </source>
</evidence>
<dbReference type="GO" id="GO:0020037">
    <property type="term" value="F:heme binding"/>
    <property type="evidence" value="ECO:0007669"/>
    <property type="project" value="UniProtKB-UniRule"/>
</dbReference>
<accession>A0AAQ3SKR9</accession>
<feature type="binding site" evidence="15">
    <location>
        <position position="249"/>
    </location>
    <ligand>
        <name>Ca(2+)</name>
        <dbReference type="ChEBI" id="CHEBI:29108"/>
        <label>2</label>
    </ligand>
</feature>
<dbReference type="InterPro" id="IPR033905">
    <property type="entry name" value="Secretory_peroxidase"/>
</dbReference>
<keyword evidence="10" id="KW-0325">Glycoprotein</keyword>
<dbReference type="Gene3D" id="1.10.420.10">
    <property type="entry name" value="Peroxidase, domain 2"/>
    <property type="match status" value="1"/>
</dbReference>
<dbReference type="Proteomes" id="UP001341281">
    <property type="component" value="Chromosome 02"/>
</dbReference>
<comment type="similarity">
    <text evidence="18">Belongs to the peroxidase family. Classical plant (class III) peroxidase subfamily.</text>
</comment>
<dbReference type="PROSITE" id="PS50873">
    <property type="entry name" value="PEROXIDASE_4"/>
    <property type="match status" value="1"/>
</dbReference>
<dbReference type="PANTHER" id="PTHR31388:SF159">
    <property type="entry name" value="PEROXIDASE"/>
    <property type="match status" value="1"/>
</dbReference>
<feature type="binding site" evidence="15">
    <location>
        <position position="194"/>
    </location>
    <ligand>
        <name>Ca(2+)</name>
        <dbReference type="ChEBI" id="CHEBI:29108"/>
        <label>2</label>
    </ligand>
</feature>
<evidence type="ECO:0000256" key="16">
    <source>
        <dbReference type="PIRSR" id="PIRSR600823-4"/>
    </source>
</evidence>
<dbReference type="InterPro" id="IPR000823">
    <property type="entry name" value="Peroxidase_pln"/>
</dbReference>
<feature type="active site" description="Proton acceptor" evidence="13">
    <location>
        <position position="67"/>
    </location>
</feature>
<comment type="cofactor">
    <cofactor evidence="15 18">
        <name>heme b</name>
        <dbReference type="ChEBI" id="CHEBI:60344"/>
    </cofactor>
    <text evidence="15 18">Binds 1 heme b (iron(II)-protoporphyrin IX) group per subunit.</text>
</comment>
<dbReference type="InterPro" id="IPR002016">
    <property type="entry name" value="Haem_peroxidase"/>
</dbReference>
<name>A0AAQ3SKR9_PASNO</name>
<feature type="binding site" evidence="15">
    <location>
        <position position="257"/>
    </location>
    <ligand>
        <name>Ca(2+)</name>
        <dbReference type="ChEBI" id="CHEBI:29108"/>
        <label>2</label>
    </ligand>
</feature>
<feature type="binding site" evidence="14">
    <location>
        <position position="163"/>
    </location>
    <ligand>
        <name>substrate</name>
    </ligand>
</feature>
<keyword evidence="7 18" id="KW-0560">Oxidoreductase</keyword>
<keyword evidence="18" id="KW-0732">Signal</keyword>
<keyword evidence="8 15" id="KW-0408">Iron</keyword>
<reference evidence="20 21" key="1">
    <citation type="submission" date="2024-02" db="EMBL/GenBank/DDBJ databases">
        <title>High-quality chromosome-scale genome assembly of Pensacola bahiagrass (Paspalum notatum Flugge var. saurae).</title>
        <authorList>
            <person name="Vega J.M."/>
            <person name="Podio M."/>
            <person name="Orjuela J."/>
            <person name="Siena L.A."/>
            <person name="Pessino S.C."/>
            <person name="Combes M.C."/>
            <person name="Mariac C."/>
            <person name="Albertini E."/>
            <person name="Pupilli F."/>
            <person name="Ortiz J.P.A."/>
            <person name="Leblanc O."/>
        </authorList>
    </citation>
    <scope>NUCLEOTIDE SEQUENCE [LARGE SCALE GENOMIC DNA]</scope>
    <source>
        <strain evidence="20">R1</strain>
        <tissue evidence="20">Leaf</tissue>
    </source>
</reference>
<evidence type="ECO:0000256" key="2">
    <source>
        <dbReference type="ARBA" id="ARBA00004613"/>
    </source>
</evidence>
<comment type="function">
    <text evidence="18">Removal of H(2)O(2), oxidation of toxic reductants, biosynthesis and degradation of lignin, suberization, auxin catabolism, response to environmental stresses such as wounding, pathogen attack and oxidative stress.</text>
</comment>
<dbReference type="GO" id="GO:0042744">
    <property type="term" value="P:hydrogen peroxide catabolic process"/>
    <property type="evidence" value="ECO:0007669"/>
    <property type="project" value="UniProtKB-KW"/>
</dbReference>
<feature type="binding site" evidence="15">
    <location>
        <position position="77"/>
    </location>
    <ligand>
        <name>Ca(2+)</name>
        <dbReference type="ChEBI" id="CHEBI:29108"/>
        <label>1</label>
    </ligand>
</feature>
<keyword evidence="3 18" id="KW-0575">Peroxidase</keyword>
<evidence type="ECO:0000256" key="15">
    <source>
        <dbReference type="PIRSR" id="PIRSR600823-3"/>
    </source>
</evidence>
<dbReference type="SUPFAM" id="SSF48113">
    <property type="entry name" value="Heme-dependent peroxidases"/>
    <property type="match status" value="1"/>
</dbReference>
<comment type="catalytic activity">
    <reaction evidence="1 18">
        <text>2 a phenolic donor + H2O2 = 2 a phenolic radical donor + 2 H2O</text>
        <dbReference type="Rhea" id="RHEA:56136"/>
        <dbReference type="ChEBI" id="CHEBI:15377"/>
        <dbReference type="ChEBI" id="CHEBI:16240"/>
        <dbReference type="ChEBI" id="CHEBI:139520"/>
        <dbReference type="ChEBI" id="CHEBI:139521"/>
        <dbReference type="EC" id="1.11.1.7"/>
    </reaction>
</comment>
<keyword evidence="9 17" id="KW-1015">Disulfide bond</keyword>
<dbReference type="InterPro" id="IPR010255">
    <property type="entry name" value="Haem_peroxidase_sf"/>
</dbReference>
<evidence type="ECO:0000256" key="11">
    <source>
        <dbReference type="ARBA" id="ARBA00023283"/>
    </source>
</evidence>
<dbReference type="FunFam" id="1.10.520.10:FF:000009">
    <property type="entry name" value="Peroxidase"/>
    <property type="match status" value="1"/>
</dbReference>
<evidence type="ECO:0000256" key="10">
    <source>
        <dbReference type="ARBA" id="ARBA00023180"/>
    </source>
</evidence>
<evidence type="ECO:0000313" key="20">
    <source>
        <dbReference type="EMBL" id="WVZ56117.1"/>
    </source>
</evidence>
<feature type="binding site" evidence="15">
    <location>
        <position position="73"/>
    </location>
    <ligand>
        <name>Ca(2+)</name>
        <dbReference type="ChEBI" id="CHEBI:29108"/>
        <label>1</label>
    </ligand>
</feature>
<dbReference type="GO" id="GO:0140825">
    <property type="term" value="F:lactoperoxidase activity"/>
    <property type="evidence" value="ECO:0007669"/>
    <property type="project" value="UniProtKB-EC"/>
</dbReference>
<dbReference type="GO" id="GO:0006979">
    <property type="term" value="P:response to oxidative stress"/>
    <property type="evidence" value="ECO:0007669"/>
    <property type="project" value="UniProtKB-UniRule"/>
</dbReference>
<feature type="binding site" evidence="15">
    <location>
        <position position="89"/>
    </location>
    <ligand>
        <name>Ca(2+)</name>
        <dbReference type="ChEBI" id="CHEBI:29108"/>
        <label>1</label>
    </ligand>
</feature>
<keyword evidence="11" id="KW-0873">Pyrrolidone carboxylic acid</keyword>
<dbReference type="FunFam" id="1.10.420.10:FF:000001">
    <property type="entry name" value="Peroxidase"/>
    <property type="match status" value="1"/>
</dbReference>
<evidence type="ECO:0000256" key="7">
    <source>
        <dbReference type="ARBA" id="ARBA00023002"/>
    </source>
</evidence>
<gene>
    <name evidence="20" type="ORF">U9M48_006696</name>
</gene>
<dbReference type="GO" id="GO:0005576">
    <property type="term" value="C:extracellular region"/>
    <property type="evidence" value="ECO:0007669"/>
    <property type="project" value="UniProtKB-SubCell"/>
</dbReference>
<dbReference type="AlphaFoldDB" id="A0AAQ3SKR9"/>
<feature type="signal peptide" evidence="18">
    <location>
        <begin position="1"/>
        <end position="24"/>
    </location>
</feature>
<feature type="disulfide bond" evidence="17">
    <location>
        <begin position="200"/>
        <end position="232"/>
    </location>
</feature>
<evidence type="ECO:0000256" key="4">
    <source>
        <dbReference type="ARBA" id="ARBA00022617"/>
    </source>
</evidence>
<feature type="disulfide bond" evidence="17">
    <location>
        <begin position="69"/>
        <end position="74"/>
    </location>
</feature>
<feature type="site" description="Transition state stabilizer" evidence="16">
    <location>
        <position position="63"/>
    </location>
</feature>
<evidence type="ECO:0000256" key="5">
    <source>
        <dbReference type="ARBA" id="ARBA00022723"/>
    </source>
</evidence>
<evidence type="ECO:0000256" key="1">
    <source>
        <dbReference type="ARBA" id="ARBA00000189"/>
    </source>
</evidence>
<sequence length="334" mass="35779">MPVAGALCAAVLALAALGGAGAQAQQLSPAYYDGSCPHVYDTVRRVIQEARAADPRILASLLRLHFHDCFVNGCDGSLLLDETPTMRSEKAARPNNGSARGFPVVDDIKAALENACPGVVSCADILALAAEISVELAGGPYWRVMLGRRDGMAANFDGAQDLPNPKETLGELKRKFADLGLDDTDFVALQGAHTFGRARCVSIQDRLYNFSNTERPDPTLDQAYLAVLRERCPAAAAASDSSERLNDLDPTTPDTFDNHYYANIQTNRGLLRSDQAMLSAPEEGAESTAPIVSRFADGQADFFQSFVTAMIKMGNIAPLTGGIGEVRRNCRVVN</sequence>
<dbReference type="Gene3D" id="1.10.520.10">
    <property type="match status" value="1"/>
</dbReference>
<comment type="cofactor">
    <cofactor evidence="15 18">
        <name>Ca(2+)</name>
        <dbReference type="ChEBI" id="CHEBI:29108"/>
    </cofactor>
    <text evidence="15 18">Binds 2 calcium ions per subunit.</text>
</comment>
<evidence type="ECO:0000259" key="19">
    <source>
        <dbReference type="PROSITE" id="PS50873"/>
    </source>
</evidence>
<evidence type="ECO:0000256" key="12">
    <source>
        <dbReference type="ARBA" id="ARBA00023324"/>
    </source>
</evidence>
<evidence type="ECO:0000256" key="3">
    <source>
        <dbReference type="ARBA" id="ARBA00022559"/>
    </source>
</evidence>
<dbReference type="Pfam" id="PF00141">
    <property type="entry name" value="peroxidase"/>
    <property type="match status" value="1"/>
</dbReference>
<dbReference type="EMBL" id="CP144746">
    <property type="protein sequence ID" value="WVZ56117.1"/>
    <property type="molecule type" value="Genomic_DNA"/>
</dbReference>
<evidence type="ECO:0000256" key="17">
    <source>
        <dbReference type="PIRSR" id="PIRSR600823-5"/>
    </source>
</evidence>
<evidence type="ECO:0000256" key="18">
    <source>
        <dbReference type="RuleBase" id="RU362060"/>
    </source>
</evidence>
<evidence type="ECO:0000256" key="13">
    <source>
        <dbReference type="PIRSR" id="PIRSR600823-1"/>
    </source>
</evidence>
<evidence type="ECO:0000256" key="14">
    <source>
        <dbReference type="PIRSR" id="PIRSR600823-2"/>
    </source>
</evidence>
<protein>
    <recommendedName>
        <fullName evidence="18">Peroxidase</fullName>
        <ecNumber evidence="18">1.11.1.7</ecNumber>
    </recommendedName>
</protein>
<evidence type="ECO:0000256" key="9">
    <source>
        <dbReference type="ARBA" id="ARBA00023157"/>
    </source>
</evidence>
<feature type="binding site" evidence="15">
    <location>
        <position position="71"/>
    </location>
    <ligand>
        <name>Ca(2+)</name>
        <dbReference type="ChEBI" id="CHEBI:29108"/>
        <label>1</label>
    </ligand>
</feature>
<feature type="binding site" evidence="15">
    <location>
        <position position="252"/>
    </location>
    <ligand>
        <name>Ca(2+)</name>
        <dbReference type="ChEBI" id="CHEBI:29108"/>
        <label>2</label>
    </ligand>
</feature>
<keyword evidence="4 18" id="KW-0349">Heme</keyword>
<dbReference type="PRINTS" id="PR00461">
    <property type="entry name" value="PLPEROXIDASE"/>
</dbReference>
<feature type="binding site" evidence="15">
    <location>
        <position position="75"/>
    </location>
    <ligand>
        <name>Ca(2+)</name>
        <dbReference type="ChEBI" id="CHEBI:29108"/>
        <label>1</label>
    </ligand>
</feature>
<dbReference type="CDD" id="cd00693">
    <property type="entry name" value="secretory_peroxidase"/>
    <property type="match status" value="1"/>
</dbReference>
<evidence type="ECO:0000256" key="8">
    <source>
        <dbReference type="ARBA" id="ARBA00023004"/>
    </source>
</evidence>
<feature type="binding site" evidence="15">
    <location>
        <position position="68"/>
    </location>
    <ligand>
        <name>Ca(2+)</name>
        <dbReference type="ChEBI" id="CHEBI:29108"/>
        <label>1</label>
    </ligand>
</feature>
<organism evidence="20 21">
    <name type="scientific">Paspalum notatum var. saurae</name>
    <dbReference type="NCBI Taxonomy" id="547442"/>
    <lineage>
        <taxon>Eukaryota</taxon>
        <taxon>Viridiplantae</taxon>
        <taxon>Streptophyta</taxon>
        <taxon>Embryophyta</taxon>
        <taxon>Tracheophyta</taxon>
        <taxon>Spermatophyta</taxon>
        <taxon>Magnoliopsida</taxon>
        <taxon>Liliopsida</taxon>
        <taxon>Poales</taxon>
        <taxon>Poaceae</taxon>
        <taxon>PACMAD clade</taxon>
        <taxon>Panicoideae</taxon>
        <taxon>Andropogonodae</taxon>
        <taxon>Paspaleae</taxon>
        <taxon>Paspalinae</taxon>
        <taxon>Paspalum</taxon>
    </lineage>
</organism>
<keyword evidence="12 18" id="KW-0376">Hydrogen peroxide</keyword>
<feature type="disulfide bond" evidence="17">
    <location>
        <begin position="36"/>
        <end position="116"/>
    </location>
</feature>
<dbReference type="EC" id="1.11.1.7" evidence="18"/>
<comment type="subcellular location">
    <subcellularLocation>
        <location evidence="2 18">Secreted</location>
    </subcellularLocation>
</comment>
<feature type="chain" id="PRO_5042673748" description="Peroxidase" evidence="18">
    <location>
        <begin position="25"/>
        <end position="334"/>
    </location>
</feature>
<dbReference type="GO" id="GO:0046872">
    <property type="term" value="F:metal ion binding"/>
    <property type="evidence" value="ECO:0007669"/>
    <property type="project" value="UniProtKB-UniRule"/>
</dbReference>